<dbReference type="AlphaFoldDB" id="M3AN98"/>
<dbReference type="KEGG" id="pfj:MYCFIDRAFT_43519"/>
<name>M3AN98_PSEFD</name>
<keyword evidence="9" id="KW-1185">Reference proteome</keyword>
<dbReference type="PANTHER" id="PTHR42973">
    <property type="entry name" value="BINDING OXIDOREDUCTASE, PUTATIVE (AFU_ORTHOLOGUE AFUA_1G17690)-RELATED"/>
    <property type="match status" value="1"/>
</dbReference>
<dbReference type="InterPro" id="IPR012951">
    <property type="entry name" value="BBE"/>
</dbReference>
<dbReference type="Gene3D" id="3.30.465.10">
    <property type="match status" value="1"/>
</dbReference>
<dbReference type="Gene3D" id="3.40.462.20">
    <property type="match status" value="1"/>
</dbReference>
<keyword evidence="6" id="KW-0732">Signal</keyword>
<dbReference type="RefSeq" id="XP_007930540.1">
    <property type="nucleotide sequence ID" value="XM_007932349.1"/>
</dbReference>
<proteinExistence type="inferred from homology"/>
<protein>
    <recommendedName>
        <fullName evidence="7">FAD-binding PCMH-type domain-containing protein</fullName>
    </recommendedName>
</protein>
<keyword evidence="5" id="KW-0560">Oxidoreductase</keyword>
<dbReference type="GeneID" id="19339537"/>
<sequence length="516" mass="55281">MLCLVALSVASTVMQRSAPPLPQAIQTCLEKTGIALISPSSTDYNTTAKSQNTIYNYQPSAILEPKSTSETASIISCLTSSEVKVSPFGGGHGYASYALGGTDGFVVIDTLHLNTINIDPAAKTVQVGAGVKIGPLAKALAAQNFALPHGTCSSVGIIAHALGGGWGFGSRKWGWLLDHIISITLIDASGKTRTIHEKSMGDDLDIWWAMRGAGANNFGIVTSMTLSIEPAPTKSVNFKTILQTNLECANALIVLQELGLKKEGISDALPVEFGAQLLMYGEDGGDPGACSFAGQYLGPLTELRKIESQISSNLKSRGVNMPAFTATEFSSWNDALVNLMGDLDAPPNKVPYYAQSLMDDGSPGYSIDSAKKIVEAMQKTVNVSDSGTSLSFDLNGPSAGTNGEQPNGNAVWYDAGKRNALFLSQIYVYNYPGFDKQTEQDAINKAVDDVNQAVRDANPNSTWGAYVNYIDPRLENWEQMYYGQPPIIKRLKSLKTKTDPNTLFDYPRGLAHARDP</sequence>
<feature type="chain" id="PRO_5004031668" description="FAD-binding PCMH-type domain-containing protein" evidence="6">
    <location>
        <begin position="19"/>
        <end position="516"/>
    </location>
</feature>
<feature type="signal peptide" evidence="6">
    <location>
        <begin position="1"/>
        <end position="18"/>
    </location>
</feature>
<dbReference type="EMBL" id="KB446563">
    <property type="protein sequence ID" value="EME78947.1"/>
    <property type="molecule type" value="Genomic_DNA"/>
</dbReference>
<dbReference type="Pfam" id="PF01565">
    <property type="entry name" value="FAD_binding_4"/>
    <property type="match status" value="1"/>
</dbReference>
<dbReference type="InterPro" id="IPR036318">
    <property type="entry name" value="FAD-bd_PCMH-like_sf"/>
</dbReference>
<keyword evidence="3" id="KW-0285">Flavoprotein</keyword>
<dbReference type="SUPFAM" id="SSF56176">
    <property type="entry name" value="FAD-binding/transporter-associated domain-like"/>
    <property type="match status" value="1"/>
</dbReference>
<dbReference type="GO" id="GO:0071949">
    <property type="term" value="F:FAD binding"/>
    <property type="evidence" value="ECO:0007669"/>
    <property type="project" value="InterPro"/>
</dbReference>
<evidence type="ECO:0000256" key="1">
    <source>
        <dbReference type="ARBA" id="ARBA00001974"/>
    </source>
</evidence>
<accession>M3AN98</accession>
<dbReference type="eggNOG" id="ENOG502QVGN">
    <property type="taxonomic scope" value="Eukaryota"/>
</dbReference>
<evidence type="ECO:0000256" key="6">
    <source>
        <dbReference type="SAM" id="SignalP"/>
    </source>
</evidence>
<dbReference type="InterPro" id="IPR006094">
    <property type="entry name" value="Oxid_FAD_bind_N"/>
</dbReference>
<evidence type="ECO:0000256" key="2">
    <source>
        <dbReference type="ARBA" id="ARBA00005466"/>
    </source>
</evidence>
<dbReference type="InterPro" id="IPR050416">
    <property type="entry name" value="FAD-linked_Oxidoreductase"/>
</dbReference>
<dbReference type="Proteomes" id="UP000016932">
    <property type="component" value="Unassembled WGS sequence"/>
</dbReference>
<evidence type="ECO:0000256" key="5">
    <source>
        <dbReference type="ARBA" id="ARBA00023002"/>
    </source>
</evidence>
<dbReference type="PROSITE" id="PS51387">
    <property type="entry name" value="FAD_PCMH"/>
    <property type="match status" value="1"/>
</dbReference>
<dbReference type="PANTHER" id="PTHR42973:SF39">
    <property type="entry name" value="FAD-BINDING PCMH-TYPE DOMAIN-CONTAINING PROTEIN"/>
    <property type="match status" value="1"/>
</dbReference>
<dbReference type="HOGENOM" id="CLU_018354_10_1_1"/>
<evidence type="ECO:0000313" key="9">
    <source>
        <dbReference type="Proteomes" id="UP000016932"/>
    </source>
</evidence>
<reference evidence="8 9" key="1">
    <citation type="journal article" date="2012" name="PLoS Pathog.">
        <title>Diverse lifestyles and strategies of plant pathogenesis encoded in the genomes of eighteen Dothideomycetes fungi.</title>
        <authorList>
            <person name="Ohm R.A."/>
            <person name="Feau N."/>
            <person name="Henrissat B."/>
            <person name="Schoch C.L."/>
            <person name="Horwitz B.A."/>
            <person name="Barry K.W."/>
            <person name="Condon B.J."/>
            <person name="Copeland A.C."/>
            <person name="Dhillon B."/>
            <person name="Glaser F."/>
            <person name="Hesse C.N."/>
            <person name="Kosti I."/>
            <person name="LaButti K."/>
            <person name="Lindquist E.A."/>
            <person name="Lucas S."/>
            <person name="Salamov A.A."/>
            <person name="Bradshaw R.E."/>
            <person name="Ciuffetti L."/>
            <person name="Hamelin R.C."/>
            <person name="Kema G.H.J."/>
            <person name="Lawrence C."/>
            <person name="Scott J.A."/>
            <person name="Spatafora J.W."/>
            <person name="Turgeon B.G."/>
            <person name="de Wit P.J.G.M."/>
            <person name="Zhong S."/>
            <person name="Goodwin S.B."/>
            <person name="Grigoriev I.V."/>
        </authorList>
    </citation>
    <scope>NUCLEOTIDE SEQUENCE [LARGE SCALE GENOMIC DNA]</scope>
    <source>
        <strain evidence="8 9">CIRAD86</strain>
    </source>
</reference>
<feature type="domain" description="FAD-binding PCMH-type" evidence="7">
    <location>
        <begin position="55"/>
        <end position="231"/>
    </location>
</feature>
<dbReference type="InterPro" id="IPR016169">
    <property type="entry name" value="FAD-bd_PCMH_sub2"/>
</dbReference>
<dbReference type="GO" id="GO:0016491">
    <property type="term" value="F:oxidoreductase activity"/>
    <property type="evidence" value="ECO:0007669"/>
    <property type="project" value="UniProtKB-KW"/>
</dbReference>
<evidence type="ECO:0000256" key="4">
    <source>
        <dbReference type="ARBA" id="ARBA00022827"/>
    </source>
</evidence>
<keyword evidence="4" id="KW-0274">FAD</keyword>
<gene>
    <name evidence="8" type="ORF">MYCFIDRAFT_43519</name>
</gene>
<dbReference type="VEuPathDB" id="FungiDB:MYCFIDRAFT_43519"/>
<evidence type="ECO:0000259" key="7">
    <source>
        <dbReference type="PROSITE" id="PS51387"/>
    </source>
</evidence>
<dbReference type="Pfam" id="PF08031">
    <property type="entry name" value="BBE"/>
    <property type="match status" value="1"/>
</dbReference>
<organism evidence="8 9">
    <name type="scientific">Pseudocercospora fijiensis (strain CIRAD86)</name>
    <name type="common">Black leaf streak disease fungus</name>
    <name type="synonym">Mycosphaerella fijiensis</name>
    <dbReference type="NCBI Taxonomy" id="383855"/>
    <lineage>
        <taxon>Eukaryota</taxon>
        <taxon>Fungi</taxon>
        <taxon>Dikarya</taxon>
        <taxon>Ascomycota</taxon>
        <taxon>Pezizomycotina</taxon>
        <taxon>Dothideomycetes</taxon>
        <taxon>Dothideomycetidae</taxon>
        <taxon>Mycosphaerellales</taxon>
        <taxon>Mycosphaerellaceae</taxon>
        <taxon>Pseudocercospora</taxon>
    </lineage>
</organism>
<evidence type="ECO:0000313" key="8">
    <source>
        <dbReference type="EMBL" id="EME78947.1"/>
    </source>
</evidence>
<dbReference type="InterPro" id="IPR016166">
    <property type="entry name" value="FAD-bd_PCMH"/>
</dbReference>
<comment type="cofactor">
    <cofactor evidence="1">
        <name>FAD</name>
        <dbReference type="ChEBI" id="CHEBI:57692"/>
    </cofactor>
</comment>
<dbReference type="OrthoDB" id="407275at2759"/>
<evidence type="ECO:0000256" key="3">
    <source>
        <dbReference type="ARBA" id="ARBA00022630"/>
    </source>
</evidence>
<comment type="similarity">
    <text evidence="2">Belongs to the oxygen-dependent FAD-linked oxidoreductase family.</text>
</comment>